<feature type="non-terminal residue" evidence="2">
    <location>
        <position position="1"/>
    </location>
</feature>
<dbReference type="InterPro" id="IPR055259">
    <property type="entry name" value="YkvP/CgeB_Glyco_trans-like"/>
</dbReference>
<evidence type="ECO:0000313" key="2">
    <source>
        <dbReference type="EMBL" id="KKL04610.1"/>
    </source>
</evidence>
<dbReference type="AlphaFoldDB" id="A0A0F9A563"/>
<comment type="caution">
    <text evidence="2">The sequence shown here is derived from an EMBL/GenBank/DDBJ whole genome shotgun (WGS) entry which is preliminary data.</text>
</comment>
<dbReference type="SUPFAM" id="SSF53756">
    <property type="entry name" value="UDP-Glycosyltransferase/glycogen phosphorylase"/>
    <property type="match status" value="1"/>
</dbReference>
<feature type="domain" description="Spore protein YkvP/CgeB glycosyl transferase-like" evidence="1">
    <location>
        <begin position="198"/>
        <end position="327"/>
    </location>
</feature>
<sequence length="342" mass="39802">KPKRIFVIADFKDEGPKSIRIQPRMWVKALSRLGYDVQRFSYRNIMMQYSPFPGKRLAQRFAKKSVDRLLIDQLKRYYPDIVFILSMKYLDAETLRSVHDVAPGVVVIGRDEDPFPDRNPARLAIAQEIDIVITTSAGRFLQTYKDAGVPRCAFIPNVCDPDIQYRYDVEEKWKTDIIFTGKPEHTRLDRNNERYSLVQRLSQMPNSRVYGAFGIPRVEGIDYFRAISGAKIGLSTNIINDVRLYHSDRFINYLSCGTFVLAKRVPDSDLLFEDGVHLKYFDSAEEFFELANWYLQHDHEREKIAKAGMERAHSEFNCERIAKYMLDLIETGTYDAPWAEIL</sequence>
<evidence type="ECO:0000259" key="1">
    <source>
        <dbReference type="Pfam" id="PF13524"/>
    </source>
</evidence>
<name>A0A0F9A563_9ZZZZ</name>
<protein>
    <recommendedName>
        <fullName evidence="1">Spore protein YkvP/CgeB glycosyl transferase-like domain-containing protein</fullName>
    </recommendedName>
</protein>
<dbReference type="EMBL" id="LAZR01044453">
    <property type="protein sequence ID" value="KKL04610.1"/>
    <property type="molecule type" value="Genomic_DNA"/>
</dbReference>
<gene>
    <name evidence="2" type="ORF">LCGC14_2614330</name>
</gene>
<reference evidence="2" key="1">
    <citation type="journal article" date="2015" name="Nature">
        <title>Complex archaea that bridge the gap between prokaryotes and eukaryotes.</title>
        <authorList>
            <person name="Spang A."/>
            <person name="Saw J.H."/>
            <person name="Jorgensen S.L."/>
            <person name="Zaremba-Niedzwiedzka K."/>
            <person name="Martijn J."/>
            <person name="Lind A.E."/>
            <person name="van Eijk R."/>
            <person name="Schleper C."/>
            <person name="Guy L."/>
            <person name="Ettema T.J."/>
        </authorList>
    </citation>
    <scope>NUCLEOTIDE SEQUENCE</scope>
</reference>
<dbReference type="Gene3D" id="3.40.50.2000">
    <property type="entry name" value="Glycogen Phosphorylase B"/>
    <property type="match status" value="1"/>
</dbReference>
<accession>A0A0F9A563</accession>
<dbReference type="Pfam" id="PF13524">
    <property type="entry name" value="Glyco_trans_1_2"/>
    <property type="match status" value="1"/>
</dbReference>
<proteinExistence type="predicted"/>
<organism evidence="2">
    <name type="scientific">marine sediment metagenome</name>
    <dbReference type="NCBI Taxonomy" id="412755"/>
    <lineage>
        <taxon>unclassified sequences</taxon>
        <taxon>metagenomes</taxon>
        <taxon>ecological metagenomes</taxon>
    </lineage>
</organism>